<organism evidence="1">
    <name type="scientific">marine sediment metagenome</name>
    <dbReference type="NCBI Taxonomy" id="412755"/>
    <lineage>
        <taxon>unclassified sequences</taxon>
        <taxon>metagenomes</taxon>
        <taxon>ecological metagenomes</taxon>
    </lineage>
</organism>
<protein>
    <submittedName>
        <fullName evidence="1">Uncharacterized protein</fullName>
    </submittedName>
</protein>
<dbReference type="EMBL" id="BARS01039600">
    <property type="protein sequence ID" value="GAG20798.1"/>
    <property type="molecule type" value="Genomic_DNA"/>
</dbReference>
<comment type="caution">
    <text evidence="1">The sequence shown here is derived from an EMBL/GenBank/DDBJ whole genome shotgun (WGS) entry which is preliminary data.</text>
</comment>
<name>X0W867_9ZZZZ</name>
<sequence length="98" mass="10862">MESDTHVGFIKAGSVGVRVKGTDKVWFAKEDFFELPEGVKPVCSFGNFTDCGATIKFYKPITMEIEFPEDEESTERGALDRYDSVGKVISRGDTITEA</sequence>
<evidence type="ECO:0000313" key="1">
    <source>
        <dbReference type="EMBL" id="GAG20798.1"/>
    </source>
</evidence>
<gene>
    <name evidence="1" type="ORF">S01H1_60464</name>
</gene>
<accession>X0W867</accession>
<proteinExistence type="predicted"/>
<reference evidence="1" key="1">
    <citation type="journal article" date="2014" name="Front. Microbiol.">
        <title>High frequency of phylogenetically diverse reductive dehalogenase-homologous genes in deep subseafloor sedimentary metagenomes.</title>
        <authorList>
            <person name="Kawai M."/>
            <person name="Futagami T."/>
            <person name="Toyoda A."/>
            <person name="Takaki Y."/>
            <person name="Nishi S."/>
            <person name="Hori S."/>
            <person name="Arai W."/>
            <person name="Tsubouchi T."/>
            <person name="Morono Y."/>
            <person name="Uchiyama I."/>
            <person name="Ito T."/>
            <person name="Fujiyama A."/>
            <person name="Inagaki F."/>
            <person name="Takami H."/>
        </authorList>
    </citation>
    <scope>NUCLEOTIDE SEQUENCE</scope>
    <source>
        <strain evidence="1">Expedition CK06-06</strain>
    </source>
</reference>
<dbReference type="AlphaFoldDB" id="X0W867"/>